<dbReference type="Proteomes" id="UP000027180">
    <property type="component" value="Chromosome"/>
</dbReference>
<feature type="transmembrane region" description="Helical" evidence="8">
    <location>
        <begin position="117"/>
        <end position="136"/>
    </location>
</feature>
<feature type="transmembrane region" description="Helical" evidence="8">
    <location>
        <begin position="148"/>
        <end position="172"/>
    </location>
</feature>
<feature type="transmembrane region" description="Helical" evidence="8">
    <location>
        <begin position="89"/>
        <end position="110"/>
    </location>
</feature>
<keyword evidence="4 8" id="KW-1003">Cell membrane</keyword>
<gene>
    <name evidence="9" type="ORF">IE4771_CH01614</name>
</gene>
<evidence type="ECO:0000256" key="3">
    <source>
        <dbReference type="ARBA" id="ARBA00022448"/>
    </source>
</evidence>
<dbReference type="EMBL" id="CP006986">
    <property type="protein sequence ID" value="AIC26757.1"/>
    <property type="molecule type" value="Genomic_DNA"/>
</dbReference>
<protein>
    <recommendedName>
        <fullName evidence="8">Probable membrane transporter protein</fullName>
    </recommendedName>
</protein>
<dbReference type="HOGENOM" id="CLU_054750_1_0_5"/>
<comment type="similarity">
    <text evidence="2 8">Belongs to the 4-toluene sulfonate uptake permease (TSUP) (TC 2.A.102) family.</text>
</comment>
<feature type="transmembrane region" description="Helical" evidence="8">
    <location>
        <begin position="23"/>
        <end position="48"/>
    </location>
</feature>
<evidence type="ECO:0000313" key="10">
    <source>
        <dbReference type="Proteomes" id="UP000027180"/>
    </source>
</evidence>
<accession>A0A060HYU9</accession>
<keyword evidence="6 8" id="KW-1133">Transmembrane helix</keyword>
<feature type="transmembrane region" description="Helical" evidence="8">
    <location>
        <begin position="208"/>
        <end position="227"/>
    </location>
</feature>
<dbReference type="InterPro" id="IPR002781">
    <property type="entry name" value="TM_pro_TauE-like"/>
</dbReference>
<organism evidence="9 10">
    <name type="scientific">Rhizobium etli bv. mimosae str. IE4771</name>
    <dbReference type="NCBI Taxonomy" id="1432050"/>
    <lineage>
        <taxon>Bacteria</taxon>
        <taxon>Pseudomonadati</taxon>
        <taxon>Pseudomonadota</taxon>
        <taxon>Alphaproteobacteria</taxon>
        <taxon>Hyphomicrobiales</taxon>
        <taxon>Rhizobiaceae</taxon>
        <taxon>Rhizobium/Agrobacterium group</taxon>
        <taxon>Rhizobium</taxon>
    </lineage>
</organism>
<evidence type="ECO:0000256" key="6">
    <source>
        <dbReference type="ARBA" id="ARBA00022989"/>
    </source>
</evidence>
<evidence type="ECO:0000256" key="5">
    <source>
        <dbReference type="ARBA" id="ARBA00022692"/>
    </source>
</evidence>
<evidence type="ECO:0000256" key="4">
    <source>
        <dbReference type="ARBA" id="ARBA00022475"/>
    </source>
</evidence>
<keyword evidence="7 8" id="KW-0472">Membrane</keyword>
<feature type="transmembrane region" description="Helical" evidence="8">
    <location>
        <begin position="184"/>
        <end position="202"/>
    </location>
</feature>
<dbReference type="AlphaFoldDB" id="A0A060HYU9"/>
<evidence type="ECO:0000256" key="1">
    <source>
        <dbReference type="ARBA" id="ARBA00004651"/>
    </source>
</evidence>
<dbReference type="Pfam" id="PF01925">
    <property type="entry name" value="TauE"/>
    <property type="match status" value="1"/>
</dbReference>
<evidence type="ECO:0000256" key="8">
    <source>
        <dbReference type="RuleBase" id="RU363041"/>
    </source>
</evidence>
<dbReference type="PANTHER" id="PTHR30269">
    <property type="entry name" value="TRANSMEMBRANE PROTEIN YFCA"/>
    <property type="match status" value="1"/>
</dbReference>
<keyword evidence="5 8" id="KW-0812">Transmembrane</keyword>
<dbReference type="OrthoDB" id="9795324at2"/>
<name>A0A060HYU9_RHIET</name>
<keyword evidence="3" id="KW-0813">Transport</keyword>
<reference evidence="9 10" key="1">
    <citation type="submission" date="2013-12" db="EMBL/GenBank/DDBJ databases">
        <title>Complete genome sequence of Rhizobium etli bv. mimosae IE4771.</title>
        <authorList>
            <person name="Bustos P."/>
            <person name="Santamaria R.I."/>
            <person name="Lozano L."/>
            <person name="Ormeno-Orrillo E."/>
            <person name="Rogel M.A."/>
            <person name="Romero D."/>
            <person name="Cevallos M.A."/>
            <person name="Martinez-Romero E."/>
            <person name="Gonzalez V."/>
        </authorList>
    </citation>
    <scope>NUCLEOTIDE SEQUENCE [LARGE SCALE GENOMIC DNA]</scope>
    <source>
        <strain evidence="9 10">IE4771</strain>
    </source>
</reference>
<evidence type="ECO:0000313" key="9">
    <source>
        <dbReference type="EMBL" id="AIC26757.1"/>
    </source>
</evidence>
<dbReference type="RefSeq" id="WP_009994233.1">
    <property type="nucleotide sequence ID" value="NZ_CP006986.1"/>
</dbReference>
<comment type="subcellular location">
    <subcellularLocation>
        <location evidence="1 8">Cell membrane</location>
        <topology evidence="1 8">Multi-pass membrane protein</topology>
    </subcellularLocation>
</comment>
<dbReference type="InterPro" id="IPR052017">
    <property type="entry name" value="TSUP"/>
</dbReference>
<dbReference type="KEGG" id="rei:IE4771_CH01614"/>
<sequence>MTLDALITDGQAWFAAALPDHGIYALMAFAFIAGLARGFSGFGAALIFIPLGGAIIGPKLASPILLVIDGIATLGMIPPAWRNANRPEVFVMAAGAALGVPAGTAMLALLDPTLLRWSITIIAISLLALLVSGWRYHGAPSAPLSSGVGLIAGLFSGAAQLGGPPVVSYWLGGKSDFTRVRANVVLYFSISTIFSAISYYVGGLLVPAVFALTAVILPSYALGLYGGSKLFGLAEERTFRIACYVLIAAAAIIGMPLLDGVLR</sequence>
<evidence type="ECO:0000256" key="2">
    <source>
        <dbReference type="ARBA" id="ARBA00009142"/>
    </source>
</evidence>
<evidence type="ECO:0000256" key="7">
    <source>
        <dbReference type="ARBA" id="ARBA00023136"/>
    </source>
</evidence>
<dbReference type="GO" id="GO:0005886">
    <property type="term" value="C:plasma membrane"/>
    <property type="evidence" value="ECO:0007669"/>
    <property type="project" value="UniProtKB-SubCell"/>
</dbReference>
<dbReference type="PANTHER" id="PTHR30269:SF37">
    <property type="entry name" value="MEMBRANE TRANSPORTER PROTEIN"/>
    <property type="match status" value="1"/>
</dbReference>
<feature type="transmembrane region" description="Helical" evidence="8">
    <location>
        <begin position="239"/>
        <end position="258"/>
    </location>
</feature>
<proteinExistence type="inferred from homology"/>